<evidence type="ECO:0000259" key="1">
    <source>
        <dbReference type="Pfam" id="PF20150"/>
    </source>
</evidence>
<dbReference type="OrthoDB" id="3456207at2759"/>
<dbReference type="Proteomes" id="UP000177798">
    <property type="component" value="Chromosome 3"/>
</dbReference>
<dbReference type="InterPro" id="IPR045518">
    <property type="entry name" value="2EXR"/>
</dbReference>
<name>A0A1D9PZV3_SCLS1</name>
<dbReference type="RefSeq" id="XP_001598032.1">
    <property type="nucleotide sequence ID" value="XM_001597982.1"/>
</dbReference>
<dbReference type="VEuPathDB" id="FungiDB:sscle_03g029560"/>
<organism evidence="2 3">
    <name type="scientific">Sclerotinia sclerotiorum (strain ATCC 18683 / 1980 / Ss-1)</name>
    <name type="common">White mold</name>
    <name type="synonym">Whetzelinia sclerotiorum</name>
    <dbReference type="NCBI Taxonomy" id="665079"/>
    <lineage>
        <taxon>Eukaryota</taxon>
        <taxon>Fungi</taxon>
        <taxon>Dikarya</taxon>
        <taxon>Ascomycota</taxon>
        <taxon>Pezizomycotina</taxon>
        <taxon>Leotiomycetes</taxon>
        <taxon>Helotiales</taxon>
        <taxon>Sclerotiniaceae</taxon>
        <taxon>Sclerotinia</taxon>
    </lineage>
</organism>
<accession>A0A1D9PZV3</accession>
<dbReference type="Pfam" id="PF20150">
    <property type="entry name" value="2EXR"/>
    <property type="match status" value="1"/>
</dbReference>
<reference evidence="3" key="1">
    <citation type="journal article" date="2017" name="Genome Biol. Evol.">
        <title>The complete genome sequence of the phytopathogenic fungus Sclerotinia sclerotiorum reveals insights into the genome architecture of broad host range pathogens.</title>
        <authorList>
            <person name="Derbyshire M."/>
            <person name="Denton-Giles M."/>
            <person name="Hegedus D."/>
            <person name="Seifbarghy S."/>
            <person name="Rollins J."/>
            <person name="van Kan J."/>
            <person name="Seidl M.F."/>
            <person name="Faino L."/>
            <person name="Mbengue M."/>
            <person name="Navaud O."/>
            <person name="Raffaele S."/>
            <person name="Hammond-Kosack K."/>
            <person name="Heard S."/>
            <person name="Oliver R."/>
        </authorList>
    </citation>
    <scope>NUCLEOTIDE SEQUENCE [LARGE SCALE GENOMIC DNA]</scope>
    <source>
        <strain evidence="3">ATCC 18683 / 1980 / Ss-1</strain>
    </source>
</reference>
<dbReference type="KEGG" id="ssl:SS1G_00118"/>
<gene>
    <name evidence="2" type="ORF">sscle_03g029560</name>
</gene>
<dbReference type="AlphaFoldDB" id="A0A1D9PZV3"/>
<evidence type="ECO:0000313" key="3">
    <source>
        <dbReference type="Proteomes" id="UP000177798"/>
    </source>
</evidence>
<dbReference type="OMA" id="RTEMTIM"/>
<evidence type="ECO:0000313" key="2">
    <source>
        <dbReference type="EMBL" id="APA08186.1"/>
    </source>
</evidence>
<feature type="domain" description="2EXR" evidence="1">
    <location>
        <begin position="77"/>
        <end position="173"/>
    </location>
</feature>
<protein>
    <recommendedName>
        <fullName evidence="1">2EXR domain-containing protein</fullName>
    </recommendedName>
</protein>
<proteinExistence type="predicted"/>
<dbReference type="EMBL" id="CP017816">
    <property type="protein sequence ID" value="APA08186.1"/>
    <property type="molecule type" value="Genomic_DNA"/>
</dbReference>
<sequence length="334" mass="37676">MSSINHNISLFARTPFATVADFAKSEWLDLAVEKKISDKQSDQLDWLQLEKKSVQNTPVGAAPTVVQAADKPAVAGFPLFRKLAIELQDKIWVTVSLNYPRIITFVEENVDVALHPGDNEYMVVGAKRPKFLKTSKGALSAMVGVYRPMFELDPARYHGEKKGVFVNPDIDCIEFASLLSLNGQLPPLDFIGALRYRGEFSRIRHVCLPAQEFHDNFQTVARIVQNLPLLESVVVEANHIDHTVKNTLYMHFMIQDVHYTRPNRYPRSDMTIMVMDRGSPLVGAPAIGVLFNKISDTTHRAGILETLGRVETMMRQEPNFPNRVLGAFNYHNFP</sequence>